<name>A0A2P8DD59_9BACT</name>
<dbReference type="RefSeq" id="WP_106521811.1">
    <property type="nucleotide sequence ID" value="NZ_PYGD01000001.1"/>
</dbReference>
<gene>
    <name evidence="2" type="ORF">B0I18_1011307</name>
</gene>
<evidence type="ECO:0000313" key="2">
    <source>
        <dbReference type="EMBL" id="PSK95142.1"/>
    </source>
</evidence>
<sequence length="138" mass="14261">MKKILCALSMAMMSLAAQANSVAIQNLLSNNIYVRFICINPDGTIHHSALTTLPPGGTNFINPTLIPGLAGIAAVNGQVISCYGTCTPSNLLLGSPVFGSGAPPAQFVPAGNACNGNSFDMFWNEASAAPYNCAILIM</sequence>
<reference evidence="2 3" key="1">
    <citation type="submission" date="2018-03" db="EMBL/GenBank/DDBJ databases">
        <title>Genomic Encyclopedia of Type Strains, Phase III (KMG-III): the genomes of soil and plant-associated and newly described type strains.</title>
        <authorList>
            <person name="Whitman W."/>
        </authorList>
    </citation>
    <scope>NUCLEOTIDE SEQUENCE [LARGE SCALE GENOMIC DNA]</scope>
    <source>
        <strain evidence="2 3">CGMCC 1.12700</strain>
    </source>
</reference>
<dbReference type="Proteomes" id="UP000240572">
    <property type="component" value="Unassembled WGS sequence"/>
</dbReference>
<dbReference type="EMBL" id="PYGD01000001">
    <property type="protein sequence ID" value="PSK95142.1"/>
    <property type="molecule type" value="Genomic_DNA"/>
</dbReference>
<comment type="caution">
    <text evidence="2">The sequence shown here is derived from an EMBL/GenBank/DDBJ whole genome shotgun (WGS) entry which is preliminary data.</text>
</comment>
<organism evidence="2 3">
    <name type="scientific">Taibaiella chishuiensis</name>
    <dbReference type="NCBI Taxonomy" id="1434707"/>
    <lineage>
        <taxon>Bacteria</taxon>
        <taxon>Pseudomonadati</taxon>
        <taxon>Bacteroidota</taxon>
        <taxon>Chitinophagia</taxon>
        <taxon>Chitinophagales</taxon>
        <taxon>Chitinophagaceae</taxon>
        <taxon>Taibaiella</taxon>
    </lineage>
</organism>
<proteinExistence type="predicted"/>
<feature type="chain" id="PRO_5015200749" evidence="1">
    <location>
        <begin position="20"/>
        <end position="138"/>
    </location>
</feature>
<feature type="signal peptide" evidence="1">
    <location>
        <begin position="1"/>
        <end position="19"/>
    </location>
</feature>
<keyword evidence="1" id="KW-0732">Signal</keyword>
<dbReference type="OrthoDB" id="9781559at2"/>
<evidence type="ECO:0000256" key="1">
    <source>
        <dbReference type="SAM" id="SignalP"/>
    </source>
</evidence>
<accession>A0A2P8DD59</accession>
<protein>
    <submittedName>
        <fullName evidence="2">Uncharacterized protein</fullName>
    </submittedName>
</protein>
<dbReference type="AlphaFoldDB" id="A0A2P8DD59"/>
<evidence type="ECO:0000313" key="3">
    <source>
        <dbReference type="Proteomes" id="UP000240572"/>
    </source>
</evidence>
<keyword evidence="3" id="KW-1185">Reference proteome</keyword>